<evidence type="ECO:0000313" key="2">
    <source>
        <dbReference type="EMBL" id="CBL28785.1"/>
    </source>
</evidence>
<organism evidence="2 3">
    <name type="scientific">Fretibacterium fastidiosum</name>
    <dbReference type="NCBI Taxonomy" id="651822"/>
    <lineage>
        <taxon>Bacteria</taxon>
        <taxon>Thermotogati</taxon>
        <taxon>Synergistota</taxon>
        <taxon>Synergistia</taxon>
        <taxon>Synergistales</taxon>
        <taxon>Aminobacteriaceae</taxon>
        <taxon>Fretibacterium</taxon>
    </lineage>
</organism>
<proteinExistence type="predicted"/>
<protein>
    <recommendedName>
        <fullName evidence="4">Zn-ribbon-containing, possibly RNA-binding protein and truncated derivatives</fullName>
    </recommendedName>
</protein>
<sequence length="176" mass="19392">MKAAVAGSGTTAPEERVTAGRSRLDRMVSVKDLLGRIVPQNVRAERLREMVRSWPLVVGAARARNSAPCDLVAGVLFVAAKTPHVAQQLNQMKGNVRRALKERWDLDVHEVRVTLGAPPSRPAVSGQRPGRRAPVIEPPEAEVRRFRSQCPPSLTPEAAQALAHLRAFFTRRFPRS</sequence>
<evidence type="ECO:0000313" key="3">
    <source>
        <dbReference type="Proteomes" id="UP000008957"/>
    </source>
</evidence>
<reference evidence="3" key="1">
    <citation type="submission" date="2010-03" db="EMBL/GenBank/DDBJ databases">
        <title>The genome sequence of Synergistetes sp. SGP1.</title>
        <authorList>
            <consortium name="metaHIT consortium -- http://www.metahit.eu/"/>
            <person name="Pajon A."/>
            <person name="Turner K."/>
            <person name="Parkhill J."/>
            <person name="Wade W."/>
            <person name="Vartoukian S."/>
        </authorList>
    </citation>
    <scope>NUCLEOTIDE SEQUENCE [LARGE SCALE GENOMIC DNA]</scope>
    <source>
        <strain evidence="3">SGP1</strain>
    </source>
</reference>
<dbReference type="Pfam" id="PF05258">
    <property type="entry name" value="DciA"/>
    <property type="match status" value="1"/>
</dbReference>
<feature type="region of interest" description="Disordered" evidence="1">
    <location>
        <begin position="117"/>
        <end position="139"/>
    </location>
</feature>
<name>A0AB94IYF3_9BACT</name>
<dbReference type="Proteomes" id="UP000008957">
    <property type="component" value="Chromosome"/>
</dbReference>
<keyword evidence="3" id="KW-1185">Reference proteome</keyword>
<reference evidence="2 3" key="2">
    <citation type="submission" date="2010-03" db="EMBL/GenBank/DDBJ databases">
        <authorList>
            <person name="Pajon A."/>
        </authorList>
    </citation>
    <scope>NUCLEOTIDE SEQUENCE [LARGE SCALE GENOMIC DNA]</scope>
    <source>
        <strain evidence="2 3">SGP1</strain>
    </source>
</reference>
<evidence type="ECO:0008006" key="4">
    <source>
        <dbReference type="Google" id="ProtNLM"/>
    </source>
</evidence>
<dbReference type="EMBL" id="FP929056">
    <property type="protein sequence ID" value="CBL28785.1"/>
    <property type="molecule type" value="Genomic_DNA"/>
</dbReference>
<dbReference type="AlphaFoldDB" id="A0AB94IYF3"/>
<dbReference type="InterPro" id="IPR007922">
    <property type="entry name" value="DciA-like"/>
</dbReference>
<feature type="region of interest" description="Disordered" evidence="1">
    <location>
        <begin position="1"/>
        <end position="20"/>
    </location>
</feature>
<accession>A0AB94IYF3</accession>
<dbReference type="RefSeq" id="WP_015556932.1">
    <property type="nucleotide sequence ID" value="NC_021038.1"/>
</dbReference>
<dbReference type="KEGG" id="sbr:SY1_19620"/>
<gene>
    <name evidence="2" type="ORF">SY1_19620</name>
</gene>
<evidence type="ECO:0000256" key="1">
    <source>
        <dbReference type="SAM" id="MobiDB-lite"/>
    </source>
</evidence>